<dbReference type="InterPro" id="IPR006140">
    <property type="entry name" value="D-isomer_DH_NAD-bd"/>
</dbReference>
<keyword evidence="3" id="KW-0520">NAD</keyword>
<evidence type="ECO:0000256" key="3">
    <source>
        <dbReference type="ARBA" id="ARBA00023027"/>
    </source>
</evidence>
<protein>
    <recommendedName>
        <fullName evidence="4">D-isomer specific 2-hydroxyacid dehydrogenase NAD-binding domain-containing protein</fullName>
    </recommendedName>
</protein>
<sequence length="206" mass="22604">MLIYVATSSFASYSSLPLKLLDREGYEIELNPTGRKLASEELLSLAKDSKGLIAGTEQYSKEVLSSMKKLKVISRLGVGIDNIDMDAAHRSNIKIFTTQTSPSLAVAELTTGLMINLTRKIPLMNEEMRRGKWKKSMGSLLSNKTLGIIGLGTIGKTVVEILKGFNMKILAFDIKEDRAFSSTAGIDYCNLDKLLSNSDIVSIHLN</sequence>
<dbReference type="SUPFAM" id="SSF51735">
    <property type="entry name" value="NAD(P)-binding Rossmann-fold domains"/>
    <property type="match status" value="1"/>
</dbReference>
<dbReference type="InterPro" id="IPR036291">
    <property type="entry name" value="NAD(P)-bd_dom_sf"/>
</dbReference>
<dbReference type="Pfam" id="PF02826">
    <property type="entry name" value="2-Hacid_dh_C"/>
    <property type="match status" value="1"/>
</dbReference>
<dbReference type="SUPFAM" id="SSF52283">
    <property type="entry name" value="Formate/glycerate dehydrogenase catalytic domain-like"/>
    <property type="match status" value="1"/>
</dbReference>
<evidence type="ECO:0000256" key="2">
    <source>
        <dbReference type="ARBA" id="ARBA00023002"/>
    </source>
</evidence>
<gene>
    <name evidence="5" type="ORF">METZ01_LOCUS210364</name>
</gene>
<feature type="domain" description="D-isomer specific 2-hydroxyacid dehydrogenase NAD-binding" evidence="4">
    <location>
        <begin position="112"/>
        <end position="205"/>
    </location>
</feature>
<dbReference type="GO" id="GO:0051287">
    <property type="term" value="F:NAD binding"/>
    <property type="evidence" value="ECO:0007669"/>
    <property type="project" value="InterPro"/>
</dbReference>
<dbReference type="AlphaFoldDB" id="A0A382F3F8"/>
<evidence type="ECO:0000259" key="4">
    <source>
        <dbReference type="Pfam" id="PF02826"/>
    </source>
</evidence>
<dbReference type="EMBL" id="UINC01047797">
    <property type="protein sequence ID" value="SVB57510.1"/>
    <property type="molecule type" value="Genomic_DNA"/>
</dbReference>
<proteinExistence type="inferred from homology"/>
<keyword evidence="2" id="KW-0560">Oxidoreductase</keyword>
<reference evidence="5" key="1">
    <citation type="submission" date="2018-05" db="EMBL/GenBank/DDBJ databases">
        <authorList>
            <person name="Lanie J.A."/>
            <person name="Ng W.-L."/>
            <person name="Kazmierczak K.M."/>
            <person name="Andrzejewski T.M."/>
            <person name="Davidsen T.M."/>
            <person name="Wayne K.J."/>
            <person name="Tettelin H."/>
            <person name="Glass J.I."/>
            <person name="Rusch D."/>
            <person name="Podicherti R."/>
            <person name="Tsui H.-C.T."/>
            <person name="Winkler M.E."/>
        </authorList>
    </citation>
    <scope>NUCLEOTIDE SEQUENCE</scope>
</reference>
<evidence type="ECO:0000313" key="5">
    <source>
        <dbReference type="EMBL" id="SVB57510.1"/>
    </source>
</evidence>
<organism evidence="5">
    <name type="scientific">marine metagenome</name>
    <dbReference type="NCBI Taxonomy" id="408172"/>
    <lineage>
        <taxon>unclassified sequences</taxon>
        <taxon>metagenomes</taxon>
        <taxon>ecological metagenomes</taxon>
    </lineage>
</organism>
<dbReference type="InterPro" id="IPR050857">
    <property type="entry name" value="D-2-hydroxyacid_DH"/>
</dbReference>
<comment type="similarity">
    <text evidence="1">Belongs to the D-isomer specific 2-hydroxyacid dehydrogenase family.</text>
</comment>
<accession>A0A382F3F8</accession>
<evidence type="ECO:0000256" key="1">
    <source>
        <dbReference type="ARBA" id="ARBA00005854"/>
    </source>
</evidence>
<dbReference type="PANTHER" id="PTHR42789">
    <property type="entry name" value="D-ISOMER SPECIFIC 2-HYDROXYACID DEHYDROGENASE FAMILY PROTEIN (AFU_ORTHOLOGUE AFUA_6G10090)"/>
    <property type="match status" value="1"/>
</dbReference>
<dbReference type="GO" id="GO:0016616">
    <property type="term" value="F:oxidoreductase activity, acting on the CH-OH group of donors, NAD or NADP as acceptor"/>
    <property type="evidence" value="ECO:0007669"/>
    <property type="project" value="InterPro"/>
</dbReference>
<feature type="non-terminal residue" evidence="5">
    <location>
        <position position="206"/>
    </location>
</feature>
<name>A0A382F3F8_9ZZZZ</name>
<dbReference type="Gene3D" id="3.40.50.720">
    <property type="entry name" value="NAD(P)-binding Rossmann-like Domain"/>
    <property type="match status" value="2"/>
</dbReference>
<dbReference type="PANTHER" id="PTHR42789:SF1">
    <property type="entry name" value="D-ISOMER SPECIFIC 2-HYDROXYACID DEHYDROGENASE FAMILY PROTEIN (AFU_ORTHOLOGUE AFUA_6G10090)"/>
    <property type="match status" value="1"/>
</dbReference>